<dbReference type="Proteomes" id="UP000308600">
    <property type="component" value="Unassembled WGS sequence"/>
</dbReference>
<keyword evidence="2" id="KW-1185">Reference proteome</keyword>
<protein>
    <submittedName>
        <fullName evidence="1">Uncharacterized protein</fullName>
    </submittedName>
</protein>
<dbReference type="EMBL" id="ML208487">
    <property type="protein sequence ID" value="TFK64144.1"/>
    <property type="molecule type" value="Genomic_DNA"/>
</dbReference>
<sequence length="63" mass="7040">MDWMNPPLVEIDLSGIREILNTNGWKEVSQNALNGIAGYGPESRKLEVGWCRQLLSRPGWTAA</sequence>
<proteinExistence type="predicted"/>
<organism evidence="1 2">
    <name type="scientific">Pluteus cervinus</name>
    <dbReference type="NCBI Taxonomy" id="181527"/>
    <lineage>
        <taxon>Eukaryota</taxon>
        <taxon>Fungi</taxon>
        <taxon>Dikarya</taxon>
        <taxon>Basidiomycota</taxon>
        <taxon>Agaricomycotina</taxon>
        <taxon>Agaricomycetes</taxon>
        <taxon>Agaricomycetidae</taxon>
        <taxon>Agaricales</taxon>
        <taxon>Pluteineae</taxon>
        <taxon>Pluteaceae</taxon>
        <taxon>Pluteus</taxon>
    </lineage>
</organism>
<accession>A0ACD3AFR0</accession>
<evidence type="ECO:0000313" key="1">
    <source>
        <dbReference type="EMBL" id="TFK64144.1"/>
    </source>
</evidence>
<gene>
    <name evidence="1" type="ORF">BDN72DRAFT_901795</name>
</gene>
<reference evidence="1 2" key="1">
    <citation type="journal article" date="2019" name="Nat. Ecol. Evol.">
        <title>Megaphylogeny resolves global patterns of mushroom evolution.</title>
        <authorList>
            <person name="Varga T."/>
            <person name="Krizsan K."/>
            <person name="Foldi C."/>
            <person name="Dima B."/>
            <person name="Sanchez-Garcia M."/>
            <person name="Sanchez-Ramirez S."/>
            <person name="Szollosi G.J."/>
            <person name="Szarkandi J.G."/>
            <person name="Papp V."/>
            <person name="Albert L."/>
            <person name="Andreopoulos W."/>
            <person name="Angelini C."/>
            <person name="Antonin V."/>
            <person name="Barry K.W."/>
            <person name="Bougher N.L."/>
            <person name="Buchanan P."/>
            <person name="Buyck B."/>
            <person name="Bense V."/>
            <person name="Catcheside P."/>
            <person name="Chovatia M."/>
            <person name="Cooper J."/>
            <person name="Damon W."/>
            <person name="Desjardin D."/>
            <person name="Finy P."/>
            <person name="Geml J."/>
            <person name="Haridas S."/>
            <person name="Hughes K."/>
            <person name="Justo A."/>
            <person name="Karasinski D."/>
            <person name="Kautmanova I."/>
            <person name="Kiss B."/>
            <person name="Kocsube S."/>
            <person name="Kotiranta H."/>
            <person name="LaButti K.M."/>
            <person name="Lechner B.E."/>
            <person name="Liimatainen K."/>
            <person name="Lipzen A."/>
            <person name="Lukacs Z."/>
            <person name="Mihaltcheva S."/>
            <person name="Morgado L.N."/>
            <person name="Niskanen T."/>
            <person name="Noordeloos M.E."/>
            <person name="Ohm R.A."/>
            <person name="Ortiz-Santana B."/>
            <person name="Ovrebo C."/>
            <person name="Racz N."/>
            <person name="Riley R."/>
            <person name="Savchenko A."/>
            <person name="Shiryaev A."/>
            <person name="Soop K."/>
            <person name="Spirin V."/>
            <person name="Szebenyi C."/>
            <person name="Tomsovsky M."/>
            <person name="Tulloss R.E."/>
            <person name="Uehling J."/>
            <person name="Grigoriev I.V."/>
            <person name="Vagvolgyi C."/>
            <person name="Papp T."/>
            <person name="Martin F.M."/>
            <person name="Miettinen O."/>
            <person name="Hibbett D.S."/>
            <person name="Nagy L.G."/>
        </authorList>
    </citation>
    <scope>NUCLEOTIDE SEQUENCE [LARGE SCALE GENOMIC DNA]</scope>
    <source>
        <strain evidence="1 2">NL-1719</strain>
    </source>
</reference>
<evidence type="ECO:0000313" key="2">
    <source>
        <dbReference type="Proteomes" id="UP000308600"/>
    </source>
</evidence>
<name>A0ACD3AFR0_9AGAR</name>